<dbReference type="OrthoDB" id="45280at2759"/>
<gene>
    <name evidence="1" type="ORF">SEMRO_77_G042280.1</name>
</gene>
<dbReference type="EMBL" id="CAICTM010000076">
    <property type="protein sequence ID" value="CAB9500193.1"/>
    <property type="molecule type" value="Genomic_DNA"/>
</dbReference>
<protein>
    <submittedName>
        <fullName evidence="1">Uncharacterized protein</fullName>
    </submittedName>
</protein>
<sequence>MTDATELEKRVEALEVGAKFDATQKDVKELEQEFLAKFQEIREAMVSQSNTCGASGGGASSKEMEAVKAENQALKKRNAKLEYRVKIMLKSMEELYANKNI</sequence>
<reference evidence="1" key="1">
    <citation type="submission" date="2020-06" db="EMBL/GenBank/DDBJ databases">
        <authorList>
            <consortium name="Plant Systems Biology data submission"/>
        </authorList>
    </citation>
    <scope>NUCLEOTIDE SEQUENCE</scope>
    <source>
        <strain evidence="1">D6</strain>
    </source>
</reference>
<comment type="caution">
    <text evidence="1">The sequence shown here is derived from an EMBL/GenBank/DDBJ whole genome shotgun (WGS) entry which is preliminary data.</text>
</comment>
<accession>A0A9N8DBY2</accession>
<dbReference type="AlphaFoldDB" id="A0A9N8DBY2"/>
<name>A0A9N8DBY2_9STRA</name>
<dbReference type="Proteomes" id="UP001153069">
    <property type="component" value="Unassembled WGS sequence"/>
</dbReference>
<organism evidence="1 2">
    <name type="scientific">Seminavis robusta</name>
    <dbReference type="NCBI Taxonomy" id="568900"/>
    <lineage>
        <taxon>Eukaryota</taxon>
        <taxon>Sar</taxon>
        <taxon>Stramenopiles</taxon>
        <taxon>Ochrophyta</taxon>
        <taxon>Bacillariophyta</taxon>
        <taxon>Bacillariophyceae</taxon>
        <taxon>Bacillariophycidae</taxon>
        <taxon>Naviculales</taxon>
        <taxon>Naviculaceae</taxon>
        <taxon>Seminavis</taxon>
    </lineage>
</organism>
<keyword evidence="2" id="KW-1185">Reference proteome</keyword>
<evidence type="ECO:0000313" key="1">
    <source>
        <dbReference type="EMBL" id="CAB9500193.1"/>
    </source>
</evidence>
<evidence type="ECO:0000313" key="2">
    <source>
        <dbReference type="Proteomes" id="UP001153069"/>
    </source>
</evidence>
<proteinExistence type="predicted"/>